<dbReference type="Pfam" id="PF16344">
    <property type="entry name" value="FecR_C"/>
    <property type="match status" value="1"/>
</dbReference>
<organism evidence="3 4">
    <name type="scientific">Chitinophaga solisilvae</name>
    <dbReference type="NCBI Taxonomy" id="1233460"/>
    <lineage>
        <taxon>Bacteria</taxon>
        <taxon>Pseudomonadati</taxon>
        <taxon>Bacteroidota</taxon>
        <taxon>Chitinophagia</taxon>
        <taxon>Chitinophagales</taxon>
        <taxon>Chitinophagaceae</taxon>
        <taxon>Chitinophaga</taxon>
    </lineage>
</organism>
<dbReference type="PANTHER" id="PTHR30273">
    <property type="entry name" value="PERIPLASMIC SIGNAL SENSOR AND SIGMA FACTOR ACTIVATOR FECR-RELATED"/>
    <property type="match status" value="1"/>
</dbReference>
<evidence type="ECO:0000259" key="1">
    <source>
        <dbReference type="Pfam" id="PF04773"/>
    </source>
</evidence>
<evidence type="ECO:0000313" key="3">
    <source>
        <dbReference type="EMBL" id="NSL85627.1"/>
    </source>
</evidence>
<name>A0A9Q5GPE2_9BACT</name>
<dbReference type="Pfam" id="PF04773">
    <property type="entry name" value="FecR"/>
    <property type="match status" value="1"/>
</dbReference>
<dbReference type="InterPro" id="IPR006860">
    <property type="entry name" value="FecR"/>
</dbReference>
<evidence type="ECO:0000313" key="4">
    <source>
        <dbReference type="Proteomes" id="UP000281028"/>
    </source>
</evidence>
<gene>
    <name evidence="3" type="ORF">ECE50_002210</name>
</gene>
<keyword evidence="4" id="KW-1185">Reference proteome</keyword>
<dbReference type="Gene3D" id="3.55.50.30">
    <property type="match status" value="1"/>
</dbReference>
<comment type="caution">
    <text evidence="3">The sequence shown here is derived from an EMBL/GenBank/DDBJ whole genome shotgun (WGS) entry which is preliminary data.</text>
</comment>
<dbReference type="GO" id="GO:0016989">
    <property type="term" value="F:sigma factor antagonist activity"/>
    <property type="evidence" value="ECO:0007669"/>
    <property type="project" value="TreeGrafter"/>
</dbReference>
<accession>A0A9Q5GPE2</accession>
<dbReference type="EMBL" id="RIAR02000001">
    <property type="protein sequence ID" value="NSL85627.1"/>
    <property type="molecule type" value="Genomic_DNA"/>
</dbReference>
<feature type="domain" description="Protein FecR C-terminal" evidence="2">
    <location>
        <begin position="321"/>
        <end position="387"/>
    </location>
</feature>
<dbReference type="Proteomes" id="UP000281028">
    <property type="component" value="Unassembled WGS sequence"/>
</dbReference>
<dbReference type="PANTHER" id="PTHR30273:SF2">
    <property type="entry name" value="PROTEIN FECR"/>
    <property type="match status" value="1"/>
</dbReference>
<evidence type="ECO:0000259" key="2">
    <source>
        <dbReference type="Pfam" id="PF16344"/>
    </source>
</evidence>
<sequence>MNQLFNTPEDLLQDDSFLQYCMGTDEEAIAAWEGWLAAHPEQHDLVASAKEIFEVINGQQGQLNAAVSQFRQLLQERATEKPVRNIRWWQAAAAAVLMLTAGTAVRFYTRPPQKVAQQVPSDILPGHTKAVLTLGDGATVTLDTSGRSNHQEKDGTLIHEDNGRLVYGAVGKNQEKIVFNTLTTPRGGEYQVVLPDGSKVWLNAATSLRFPTRFAGNERTVYLKGEAYFEITPDDRQPFHVALDNGLKISVLGTAFNVMNYADETTINTTLVSGKVKVTPPAGNAVLLAPSQQAVLAGNNQQLTVSEADTDKVIAWKTGMFEFEDDDLPAIMRQLARWYDVEVAYTGRIPDMHYSGSIRKQSTLSQALRILKTAGIRYTVQDRKIIITANQSE</sequence>
<dbReference type="AlphaFoldDB" id="A0A9Q5GPE2"/>
<dbReference type="Gene3D" id="2.60.120.1440">
    <property type="match status" value="1"/>
</dbReference>
<dbReference type="InterPro" id="IPR012373">
    <property type="entry name" value="Ferrdict_sens_TM"/>
</dbReference>
<feature type="domain" description="FecR protein" evidence="1">
    <location>
        <begin position="181"/>
        <end position="277"/>
    </location>
</feature>
<dbReference type="OrthoDB" id="629393at2"/>
<proteinExistence type="predicted"/>
<dbReference type="InterPro" id="IPR032508">
    <property type="entry name" value="FecR_C"/>
</dbReference>
<reference evidence="3" key="1">
    <citation type="submission" date="2020-05" db="EMBL/GenBank/DDBJ databases">
        <title>Chitinophaga laudate sp. nov., isolated from a tropical peat swamp.</title>
        <authorList>
            <person name="Goh C.B.S."/>
            <person name="Lee M.S."/>
            <person name="Parimannan S."/>
            <person name="Pasbakhsh P."/>
            <person name="Yule C.M."/>
            <person name="Rajandas H."/>
            <person name="Loke S."/>
            <person name="Croft L."/>
            <person name="Tan J.B.L."/>
        </authorList>
    </citation>
    <scope>NUCLEOTIDE SEQUENCE</scope>
    <source>
        <strain evidence="3">Mgbs1</strain>
    </source>
</reference>
<protein>
    <submittedName>
        <fullName evidence="3">DUF4974 domain-containing protein</fullName>
    </submittedName>
</protein>